<protein>
    <recommendedName>
        <fullName evidence="2">MULE transposase domain-containing protein</fullName>
    </recommendedName>
</protein>
<dbReference type="EMBL" id="JOKZ01000983">
    <property type="protein sequence ID" value="KKO96460.1"/>
    <property type="molecule type" value="Genomic_DNA"/>
</dbReference>
<feature type="region of interest" description="Disordered" evidence="1">
    <location>
        <begin position="18"/>
        <end position="48"/>
    </location>
</feature>
<dbReference type="PANTHER" id="PTHR31569">
    <property type="entry name" value="SWIM-TYPE DOMAIN-CONTAINING PROTEIN"/>
    <property type="match status" value="1"/>
</dbReference>
<evidence type="ECO:0000259" key="2">
    <source>
        <dbReference type="Pfam" id="PF10551"/>
    </source>
</evidence>
<evidence type="ECO:0000256" key="1">
    <source>
        <dbReference type="SAM" id="MobiDB-lite"/>
    </source>
</evidence>
<dbReference type="PANTHER" id="PTHR31569:SF4">
    <property type="entry name" value="SWIM-TYPE DOMAIN-CONTAINING PROTEIN"/>
    <property type="match status" value="1"/>
</dbReference>
<gene>
    <name evidence="3" type="ORF">THAR02_11439</name>
</gene>
<dbReference type="Proteomes" id="UP000034112">
    <property type="component" value="Unassembled WGS sequence"/>
</dbReference>
<name>A0A0F9WTE6_TRIHA</name>
<feature type="compositionally biased region" description="Low complexity" evidence="1">
    <location>
        <begin position="681"/>
        <end position="700"/>
    </location>
</feature>
<feature type="domain" description="MULE transposase" evidence="2">
    <location>
        <begin position="269"/>
        <end position="366"/>
    </location>
</feature>
<comment type="caution">
    <text evidence="3">The sequence shown here is derived from an EMBL/GenBank/DDBJ whole genome shotgun (WGS) entry which is preliminary data.</text>
</comment>
<dbReference type="InterPro" id="IPR052579">
    <property type="entry name" value="Zinc_finger_SWIM"/>
</dbReference>
<reference evidence="4" key="1">
    <citation type="journal article" date="2015" name="Genome Announc.">
        <title>Draft whole-genome sequence of the biocontrol agent Trichoderma harzianum T6776.</title>
        <authorList>
            <person name="Baroncelli R."/>
            <person name="Piaggeschi G."/>
            <person name="Fiorini L."/>
            <person name="Bertolini E."/>
            <person name="Zapparata A."/>
            <person name="Pe M.E."/>
            <person name="Sarrocco S."/>
            <person name="Vannacci G."/>
        </authorList>
    </citation>
    <scope>NUCLEOTIDE SEQUENCE [LARGE SCALE GENOMIC DNA]</scope>
    <source>
        <strain evidence="4">T6776</strain>
    </source>
</reference>
<proteinExistence type="predicted"/>
<sequence length="783" mass="88269">MEGGISYVDDFLNDVTDSFPWSEGPADNSQGVSDDFNLPDAVGDDPDLPDAVSDKLLHETTVDDEIVTIASQNEGSGREIPLPPPSQEYDTFEELFNALQLFYRDHGAAIVKKSPGNKVKVNGEMIPTWYAIECDRGARRPPEGAGIRKTATEKVNSHKVHRRRTQAQKEIEKSLSEHKALPAREMGDIVRSQTEGPTYFNSKDIYNDRQTIRQSRLEGLTPTQQWINLLQRQGIRHFIRYDDEDNQKVKAVFWTYPWCETMWKRFPQVLGMDNTYKTNRFKMYLFQVTGVTDQKSVANFAFGLTDSEKEDGYDWLSSQIDTFRRQLEIPPPDVVITDKEIALKNALKRTFPDAQQQLCLYHVMANVRARITSKWKKGEDDEPEASDEAVCSGETAGSLAADPVSSLAADDFADALADDLPAEPRVPAGLDKAPFEYSKAGLEKAWKAVVYAEEEDDFENAWAALVILFEEKQRDIVSYLVREHLPWADQFLQCRIKRYRNFGQRTNSPTETAHKDIKSYLVTGTGDLLHLHEALVQMLAKKERDYLQTAAKQEMKLRKRYIGQKWLGSLPTKITYAAVDLLAQQHRIADASVRGDKNLPPKSRCFFTQQYAMPCAHYLAEEVILAGKPLTIKTIHPRWWLDKPLDLNEPLLRIQDPDIVQNLRGRPRLPQNDKRPVDAGLQPISTTSSQLSLPTSSQGSRRLNSSIRRTRTAAEIEEGSQRASPPSAKRSRSAGNARGRGTRGRQRGGRGRGQSNSYSSSLATVEESSSAVEEVIPATQPDQ</sequence>
<feature type="compositionally biased region" description="Basic residues" evidence="1">
    <location>
        <begin position="740"/>
        <end position="750"/>
    </location>
</feature>
<dbReference type="AlphaFoldDB" id="A0A0F9WTE6"/>
<dbReference type="InterPro" id="IPR018289">
    <property type="entry name" value="MULE_transposase_dom"/>
</dbReference>
<organism evidence="3 4">
    <name type="scientific">Trichoderma harzianum</name>
    <name type="common">Hypocrea lixii</name>
    <dbReference type="NCBI Taxonomy" id="5544"/>
    <lineage>
        <taxon>Eukaryota</taxon>
        <taxon>Fungi</taxon>
        <taxon>Dikarya</taxon>
        <taxon>Ascomycota</taxon>
        <taxon>Pezizomycotina</taxon>
        <taxon>Sordariomycetes</taxon>
        <taxon>Hypocreomycetidae</taxon>
        <taxon>Hypocreales</taxon>
        <taxon>Hypocreaceae</taxon>
        <taxon>Trichoderma</taxon>
    </lineage>
</organism>
<evidence type="ECO:0000313" key="3">
    <source>
        <dbReference type="EMBL" id="KKO96460.1"/>
    </source>
</evidence>
<evidence type="ECO:0000313" key="4">
    <source>
        <dbReference type="Proteomes" id="UP000034112"/>
    </source>
</evidence>
<feature type="compositionally biased region" description="Low complexity" evidence="1">
    <location>
        <begin position="753"/>
        <end position="775"/>
    </location>
</feature>
<accession>A0A0F9WTE6</accession>
<feature type="compositionally biased region" description="Low complexity" evidence="1">
    <location>
        <begin position="721"/>
        <end position="739"/>
    </location>
</feature>
<feature type="region of interest" description="Disordered" evidence="1">
    <location>
        <begin position="663"/>
        <end position="783"/>
    </location>
</feature>
<dbReference type="Pfam" id="PF10551">
    <property type="entry name" value="MULE"/>
    <property type="match status" value="1"/>
</dbReference>
<dbReference type="OMA" id="QIWERER"/>
<dbReference type="OrthoDB" id="4900101at2759"/>